<feature type="region of interest" description="Disordered" evidence="1">
    <location>
        <begin position="91"/>
        <end position="110"/>
    </location>
</feature>
<evidence type="ECO:0000256" key="1">
    <source>
        <dbReference type="SAM" id="MobiDB-lite"/>
    </source>
</evidence>
<evidence type="ECO:0000313" key="2">
    <source>
        <dbReference type="EMBL" id="MBA4644755.1"/>
    </source>
</evidence>
<sequence length="110" mass="11560">MKHVPCRPPTMAFKHSRGKVEKADDGCGDGRWLNGNCGGGPRRLVPVGSSRSCPKQSNREGRRQGTGDCGGLWGQLSGGGGIGKHCWAAGCGRPSVTGDDSGRRERERGV</sequence>
<organism evidence="2">
    <name type="scientific">Opuntia streptacantha</name>
    <name type="common">Prickly pear cactus</name>
    <name type="synonym">Opuntia cardona</name>
    <dbReference type="NCBI Taxonomy" id="393608"/>
    <lineage>
        <taxon>Eukaryota</taxon>
        <taxon>Viridiplantae</taxon>
        <taxon>Streptophyta</taxon>
        <taxon>Embryophyta</taxon>
        <taxon>Tracheophyta</taxon>
        <taxon>Spermatophyta</taxon>
        <taxon>Magnoliopsida</taxon>
        <taxon>eudicotyledons</taxon>
        <taxon>Gunneridae</taxon>
        <taxon>Pentapetalae</taxon>
        <taxon>Caryophyllales</taxon>
        <taxon>Cactineae</taxon>
        <taxon>Cactaceae</taxon>
        <taxon>Opuntioideae</taxon>
        <taxon>Opuntia</taxon>
    </lineage>
</organism>
<proteinExistence type="predicted"/>
<dbReference type="EMBL" id="GISG01139629">
    <property type="protein sequence ID" value="MBA4644755.1"/>
    <property type="molecule type" value="Transcribed_RNA"/>
</dbReference>
<feature type="region of interest" description="Disordered" evidence="1">
    <location>
        <begin position="1"/>
        <end position="21"/>
    </location>
</feature>
<reference evidence="2" key="2">
    <citation type="submission" date="2020-07" db="EMBL/GenBank/DDBJ databases">
        <authorList>
            <person name="Vera ALvarez R."/>
            <person name="Arias-Moreno D.M."/>
            <person name="Jimenez-Jacinto V."/>
            <person name="Jimenez-Bremont J.F."/>
            <person name="Swaminathan K."/>
            <person name="Moose S.P."/>
            <person name="Guerrero-Gonzalez M.L."/>
            <person name="Marino-Ramirez L."/>
            <person name="Landsman D."/>
            <person name="Rodriguez-Kessler M."/>
            <person name="Delgado-Sanchez P."/>
        </authorList>
    </citation>
    <scope>NUCLEOTIDE SEQUENCE</scope>
    <source>
        <tissue evidence="2">Cladode</tissue>
    </source>
</reference>
<feature type="region of interest" description="Disordered" evidence="1">
    <location>
        <begin position="38"/>
        <end position="74"/>
    </location>
</feature>
<name>A0A7C8ZLM4_OPUST</name>
<dbReference type="AlphaFoldDB" id="A0A7C8ZLM4"/>
<feature type="compositionally biased region" description="Basic and acidic residues" evidence="1">
    <location>
        <begin position="100"/>
        <end position="110"/>
    </location>
</feature>
<accession>A0A7C8ZLM4</accession>
<protein>
    <submittedName>
        <fullName evidence="2">Uncharacterized protein</fullName>
    </submittedName>
</protein>
<reference evidence="2" key="1">
    <citation type="journal article" date="2013" name="J. Plant Res.">
        <title>Effect of fungi and light on seed germination of three Opuntia species from semiarid lands of central Mexico.</title>
        <authorList>
            <person name="Delgado-Sanchez P."/>
            <person name="Jimenez-Bremont J.F."/>
            <person name="Guerrero-Gonzalez Mde L."/>
            <person name="Flores J."/>
        </authorList>
    </citation>
    <scope>NUCLEOTIDE SEQUENCE</scope>
    <source>
        <tissue evidence="2">Cladode</tissue>
    </source>
</reference>